<feature type="compositionally biased region" description="Low complexity" evidence="1">
    <location>
        <begin position="208"/>
        <end position="222"/>
    </location>
</feature>
<feature type="region of interest" description="Disordered" evidence="1">
    <location>
        <begin position="38"/>
        <end position="62"/>
    </location>
</feature>
<evidence type="ECO:0000313" key="4">
    <source>
        <dbReference type="Proteomes" id="UP001217918"/>
    </source>
</evidence>
<dbReference type="SUPFAM" id="SSF55021">
    <property type="entry name" value="ACT-like"/>
    <property type="match status" value="1"/>
</dbReference>
<comment type="caution">
    <text evidence="3">The sequence shown here is derived from an EMBL/GenBank/DDBJ whole genome shotgun (WGS) entry which is preliminary data.</text>
</comment>
<proteinExistence type="predicted"/>
<dbReference type="PANTHER" id="PTHR31131:SF6">
    <property type="entry name" value="CASTOR ACT DOMAIN-CONTAINING PROTEIN"/>
    <property type="match status" value="1"/>
</dbReference>
<dbReference type="GO" id="GO:0046394">
    <property type="term" value="P:carboxylic acid biosynthetic process"/>
    <property type="evidence" value="ECO:0007669"/>
    <property type="project" value="UniProtKB-ARBA"/>
</dbReference>
<dbReference type="AlphaFoldDB" id="A0AAD9M826"/>
<reference evidence="3" key="1">
    <citation type="journal article" date="2023" name="Mol. Plant Microbe Interact.">
        <title>Elucidating the Obligate Nature and Biological Capacity of an Invasive Fungal Corn Pathogen.</title>
        <authorList>
            <person name="MacCready J.S."/>
            <person name="Roggenkamp E.M."/>
            <person name="Gdanetz K."/>
            <person name="Chilvers M.I."/>
        </authorList>
    </citation>
    <scope>NUCLEOTIDE SEQUENCE</scope>
    <source>
        <strain evidence="3">PM02</strain>
    </source>
</reference>
<dbReference type="Proteomes" id="UP001217918">
    <property type="component" value="Unassembled WGS sequence"/>
</dbReference>
<dbReference type="EMBL" id="JAQQPM010000001">
    <property type="protein sequence ID" value="KAK2067874.1"/>
    <property type="molecule type" value="Genomic_DNA"/>
</dbReference>
<keyword evidence="4" id="KW-1185">Reference proteome</keyword>
<evidence type="ECO:0000256" key="1">
    <source>
        <dbReference type="SAM" id="MobiDB-lite"/>
    </source>
</evidence>
<feature type="region of interest" description="Disordered" evidence="1">
    <location>
        <begin position="206"/>
        <end position="232"/>
    </location>
</feature>
<evidence type="ECO:0000313" key="3">
    <source>
        <dbReference type="EMBL" id="KAK2067874.1"/>
    </source>
</evidence>
<organism evidence="3 4">
    <name type="scientific">Phyllachora maydis</name>
    <dbReference type="NCBI Taxonomy" id="1825666"/>
    <lineage>
        <taxon>Eukaryota</taxon>
        <taxon>Fungi</taxon>
        <taxon>Dikarya</taxon>
        <taxon>Ascomycota</taxon>
        <taxon>Pezizomycotina</taxon>
        <taxon>Sordariomycetes</taxon>
        <taxon>Sordariomycetidae</taxon>
        <taxon>Phyllachorales</taxon>
        <taxon>Phyllachoraceae</taxon>
        <taxon>Phyllachora</taxon>
    </lineage>
</organism>
<accession>A0AAD9M826</accession>
<dbReference type="Pfam" id="PF13840">
    <property type="entry name" value="ACT_7"/>
    <property type="match status" value="1"/>
</dbReference>
<dbReference type="InterPro" id="IPR027795">
    <property type="entry name" value="CASTOR_ACT_dom"/>
</dbReference>
<gene>
    <name evidence="3" type="ORF">P8C59_001578</name>
</gene>
<dbReference type="InterPro" id="IPR051719">
    <property type="entry name" value="CASTOR_mTORC1"/>
</dbReference>
<name>A0AAD9M826_9PEZI</name>
<dbReference type="Gene3D" id="3.30.2130.10">
    <property type="entry name" value="VC0802-like"/>
    <property type="match status" value="1"/>
</dbReference>
<sequence>MNAQVTFLEGTLSLIHIPLNLYSTFLQPILQVLLPPSQSRPDGDGAAATSPPEPGSPGATLGVDGLTLDGQHAFLNISVTPLECSVVCHSALARAIFEPAVRRLPKELARTVSVSRDTYVVFSVFSAGTEAGSRVVDLTSPLALAGIPIFFITTYYSDFLLVPTKDRQRVVRALLRRGFEFSEQDSSYKAPAPSYMVHHGYARGHTYGSRSGSHSSSSNGSPPSTPPPCNTAELQARTFGLLRKHRVTPYIVPGLRLVQCSGREKGNYSHAGCHASHHHHYNYYGRASGAAHGGRHRGRDFNGPAWVESVDTRLYTALVAAVAAQPRFLSVTLAQDDPPSLLLDRALLVVFGDALVGPTAEENTLAPIFLDLEALPVEASGIVSGVAGLLVREMQVLENAVDLSYLSTARAGAVILSGEKAGRALDILKPLLIEKEEREGPRDDEEEEEEVAE</sequence>
<dbReference type="GO" id="GO:0006520">
    <property type="term" value="P:amino acid metabolic process"/>
    <property type="evidence" value="ECO:0007669"/>
    <property type="project" value="UniProtKB-ARBA"/>
</dbReference>
<feature type="domain" description="CASTOR ACT" evidence="2">
    <location>
        <begin position="115"/>
        <end position="174"/>
    </location>
</feature>
<protein>
    <recommendedName>
        <fullName evidence="2">CASTOR ACT domain-containing protein</fullName>
    </recommendedName>
</protein>
<dbReference type="PANTHER" id="PTHR31131">
    <property type="entry name" value="CHROMOSOME 1, WHOLE GENOME SHOTGUN SEQUENCE"/>
    <property type="match status" value="1"/>
</dbReference>
<evidence type="ECO:0000259" key="2">
    <source>
        <dbReference type="Pfam" id="PF13840"/>
    </source>
</evidence>
<dbReference type="InterPro" id="IPR045865">
    <property type="entry name" value="ACT-like_dom_sf"/>
</dbReference>